<evidence type="ECO:0000313" key="2">
    <source>
        <dbReference type="Proteomes" id="UP000631114"/>
    </source>
</evidence>
<sequence>NPKEIPWTETRDEYVVESTGSCHSSSDSYSSFVKSDNAMPLHSHVTTWSRISNFYEKLYALLEPSILWQNTEQSGRSGFAFMEKIALFFSLCEGDCRVEKFRNQKGNTL</sequence>
<feature type="non-terminal residue" evidence="1">
    <location>
        <position position="1"/>
    </location>
</feature>
<accession>A0A835IHN8</accession>
<keyword evidence="2" id="KW-1185">Reference proteome</keyword>
<proteinExistence type="predicted"/>
<gene>
    <name evidence="1" type="ORF">IFM89_005159</name>
</gene>
<protein>
    <submittedName>
        <fullName evidence="1">Uncharacterized protein</fullName>
    </submittedName>
</protein>
<dbReference type="EMBL" id="JADFTS010000002">
    <property type="protein sequence ID" value="KAF9619145.1"/>
    <property type="molecule type" value="Genomic_DNA"/>
</dbReference>
<dbReference type="AlphaFoldDB" id="A0A835IHN8"/>
<reference evidence="1 2" key="1">
    <citation type="submission" date="2020-10" db="EMBL/GenBank/DDBJ databases">
        <title>The Coptis chinensis genome and diversification of protoberbering-type alkaloids.</title>
        <authorList>
            <person name="Wang B."/>
            <person name="Shu S."/>
            <person name="Song C."/>
            <person name="Liu Y."/>
        </authorList>
    </citation>
    <scope>NUCLEOTIDE SEQUENCE [LARGE SCALE GENOMIC DNA]</scope>
    <source>
        <strain evidence="1">HL-2020</strain>
        <tissue evidence="1">Leaf</tissue>
    </source>
</reference>
<evidence type="ECO:0000313" key="1">
    <source>
        <dbReference type="EMBL" id="KAF9619145.1"/>
    </source>
</evidence>
<comment type="caution">
    <text evidence="1">The sequence shown here is derived from an EMBL/GenBank/DDBJ whole genome shotgun (WGS) entry which is preliminary data.</text>
</comment>
<dbReference type="Proteomes" id="UP000631114">
    <property type="component" value="Unassembled WGS sequence"/>
</dbReference>
<name>A0A835IHN8_9MAGN</name>
<organism evidence="1 2">
    <name type="scientific">Coptis chinensis</name>
    <dbReference type="NCBI Taxonomy" id="261450"/>
    <lineage>
        <taxon>Eukaryota</taxon>
        <taxon>Viridiplantae</taxon>
        <taxon>Streptophyta</taxon>
        <taxon>Embryophyta</taxon>
        <taxon>Tracheophyta</taxon>
        <taxon>Spermatophyta</taxon>
        <taxon>Magnoliopsida</taxon>
        <taxon>Ranunculales</taxon>
        <taxon>Ranunculaceae</taxon>
        <taxon>Coptidoideae</taxon>
        <taxon>Coptis</taxon>
    </lineage>
</organism>